<dbReference type="SUPFAM" id="SSF51161">
    <property type="entry name" value="Trimeric LpxA-like enzymes"/>
    <property type="match status" value="1"/>
</dbReference>
<dbReference type="Proteomes" id="UP000291097">
    <property type="component" value="Unassembled WGS sequence"/>
</dbReference>
<dbReference type="Gene3D" id="2.160.10.10">
    <property type="entry name" value="Hexapeptide repeat proteins"/>
    <property type="match status" value="1"/>
</dbReference>
<proteinExistence type="predicted"/>
<protein>
    <submittedName>
        <fullName evidence="1">Polymer-forming protein</fullName>
    </submittedName>
</protein>
<gene>
    <name evidence="1" type="ORF">BDK88_0592</name>
</gene>
<reference evidence="1 2" key="1">
    <citation type="submission" date="2019-02" db="EMBL/GenBank/DDBJ databases">
        <title>Genomic Encyclopedia of Archaeal and Bacterial Type Strains, Phase II (KMG-II): from individual species to whole genera.</title>
        <authorList>
            <person name="Goeker M."/>
        </authorList>
    </citation>
    <scope>NUCLEOTIDE SEQUENCE [LARGE SCALE GENOMIC DNA]</scope>
    <source>
        <strain evidence="1 2">DSM 18328</strain>
    </source>
</reference>
<evidence type="ECO:0000313" key="2">
    <source>
        <dbReference type="Proteomes" id="UP000291097"/>
    </source>
</evidence>
<dbReference type="AlphaFoldDB" id="A0A482YFW4"/>
<dbReference type="EMBL" id="SHMP01000003">
    <property type="protein sequence ID" value="RZV11711.1"/>
    <property type="molecule type" value="Genomic_DNA"/>
</dbReference>
<dbReference type="Pfam" id="PF04519">
    <property type="entry name" value="Bactofilin"/>
    <property type="match status" value="1"/>
</dbReference>
<accession>A0A482YFW4</accession>
<organism evidence="1 2">
    <name type="scientific">Natrinema hispanicum</name>
    <dbReference type="NCBI Taxonomy" id="392421"/>
    <lineage>
        <taxon>Archaea</taxon>
        <taxon>Methanobacteriati</taxon>
        <taxon>Methanobacteriota</taxon>
        <taxon>Stenosarchaea group</taxon>
        <taxon>Halobacteria</taxon>
        <taxon>Halobacteriales</taxon>
        <taxon>Natrialbaceae</taxon>
        <taxon>Natrinema</taxon>
    </lineage>
</organism>
<dbReference type="OrthoDB" id="194534at2157"/>
<dbReference type="InterPro" id="IPR007607">
    <property type="entry name" value="BacA/B"/>
</dbReference>
<dbReference type="InterPro" id="IPR011004">
    <property type="entry name" value="Trimer_LpxA-like_sf"/>
</dbReference>
<name>A0A482YFW4_9EURY</name>
<sequence>MTRPITGIAVVLILLGVVTMAGPTFGFATIAADRGVNVATADDSSAYLGLEDQSASASIDSPGEQTVVYTVTDNVRDDSATVDASIVGITDDSNDPVTSAALSVNVQPGSDAETFDIVLACEDGASIDGSYRVLLRFVASSDASSVDATRETTALVPVDCTAEPVVVSVDEDGDVTSGGDVTVDNNVNVGGDIESGGSVTVDNNVNVGGDIESGGSVTIANNANVGGNIVAQGDITIRNNAVSGDLIAGGNVDIRNNAKIDGDVMACGTVTVRNNAVVTGTISENQTDLPGVQC</sequence>
<evidence type="ECO:0000313" key="1">
    <source>
        <dbReference type="EMBL" id="RZV11711.1"/>
    </source>
</evidence>
<dbReference type="RefSeq" id="WP_130499092.1">
    <property type="nucleotide sequence ID" value="NZ_SHMP01000003.1"/>
</dbReference>
<comment type="caution">
    <text evidence="1">The sequence shown here is derived from an EMBL/GenBank/DDBJ whole genome shotgun (WGS) entry which is preliminary data.</text>
</comment>